<evidence type="ECO:0000313" key="1">
    <source>
        <dbReference type="EMBL" id="GMF04878.1"/>
    </source>
</evidence>
<dbReference type="EMBL" id="BSXS01014070">
    <property type="protein sequence ID" value="GMF04878.1"/>
    <property type="molecule type" value="Genomic_DNA"/>
</dbReference>
<accession>A0ACB5U958</accession>
<protein>
    <submittedName>
        <fullName evidence="1">Unnamed protein product</fullName>
    </submittedName>
</protein>
<dbReference type="Proteomes" id="UP001165064">
    <property type="component" value="Unassembled WGS sequence"/>
</dbReference>
<proteinExistence type="predicted"/>
<evidence type="ECO:0000313" key="2">
    <source>
        <dbReference type="Proteomes" id="UP001165064"/>
    </source>
</evidence>
<gene>
    <name evidence="1" type="ORF">Amon02_001212800</name>
</gene>
<keyword evidence="2" id="KW-1185">Reference proteome</keyword>
<organism evidence="1 2">
    <name type="scientific">Ambrosiozyma monospora</name>
    <name type="common">Yeast</name>
    <name type="synonym">Endomycopsis monosporus</name>
    <dbReference type="NCBI Taxonomy" id="43982"/>
    <lineage>
        <taxon>Eukaryota</taxon>
        <taxon>Fungi</taxon>
        <taxon>Dikarya</taxon>
        <taxon>Ascomycota</taxon>
        <taxon>Saccharomycotina</taxon>
        <taxon>Pichiomycetes</taxon>
        <taxon>Pichiales</taxon>
        <taxon>Pichiaceae</taxon>
        <taxon>Ambrosiozyma</taxon>
    </lineage>
</organism>
<reference evidence="1" key="1">
    <citation type="submission" date="2023-04" db="EMBL/GenBank/DDBJ databases">
        <title>Ambrosiozyma monospora NBRC 10751.</title>
        <authorList>
            <person name="Ichikawa N."/>
            <person name="Sato H."/>
            <person name="Tonouchi N."/>
        </authorList>
    </citation>
    <scope>NUCLEOTIDE SEQUENCE</scope>
    <source>
        <strain evidence="1">NBRC 10751</strain>
    </source>
</reference>
<comment type="caution">
    <text evidence="1">The sequence shown here is derived from an EMBL/GenBank/DDBJ whole genome shotgun (WGS) entry which is preliminary data.</text>
</comment>
<sequence length="69" mass="7469">MSTLLKPPLLIDPEFLLDLVLPLLMISVVSVLIELSVVAGAGLATDVVSERLDPFGEVERELFFDLSGD</sequence>
<name>A0ACB5U958_AMBMO</name>